<keyword evidence="2" id="KW-1185">Reference proteome</keyword>
<evidence type="ECO:0000313" key="2">
    <source>
        <dbReference type="Proteomes" id="UP000014540"/>
    </source>
</evidence>
<reference evidence="1" key="1">
    <citation type="submission" date="2013-04" db="EMBL/GenBank/DDBJ databases">
        <authorList>
            <person name="Harkins D.M."/>
            <person name="Durkin A.S."/>
            <person name="Selengut J.D."/>
            <person name="Sanka R."/>
            <person name="DePew J."/>
            <person name="Purushe J."/>
            <person name="Ahmed A."/>
            <person name="van der Linden H."/>
            <person name="Goris M.G.A."/>
            <person name="Hartskeerl R.A."/>
            <person name="Vinetz J.M."/>
            <person name="Sutton G.G."/>
            <person name="Nelson W.C."/>
            <person name="Fouts D.E."/>
        </authorList>
    </citation>
    <scope>NUCLEOTIDE SEQUENCE [LARGE SCALE GENOMIC DNA]</scope>
    <source>
        <strain evidence="1">BUT 6</strain>
    </source>
</reference>
<evidence type="ECO:0000313" key="1">
    <source>
        <dbReference type="EMBL" id="EPG72465.1"/>
    </source>
</evidence>
<gene>
    <name evidence="1" type="ORF">LEP1GSC058_0282</name>
</gene>
<accession>S3V7T0</accession>
<protein>
    <submittedName>
        <fullName evidence="1">Uncharacterized protein</fullName>
    </submittedName>
</protein>
<proteinExistence type="predicted"/>
<comment type="caution">
    <text evidence="1">The sequence shown here is derived from an EMBL/GenBank/DDBJ whole genome shotgun (WGS) entry which is preliminary data.</text>
</comment>
<sequence length="124" mass="14552">MYFSKWYSIEYFEENLGNVSQVHSLRRVLTLREKTLASTKLRKTSRALKNSIFIFRLLAKVKLQKNQINWLRSQIMEQLGEATLLKGEVSSLKWEAANLKAELALAKKSLSFFKEFKEGYERES</sequence>
<name>S3V7T0_9LEPT</name>
<dbReference type="EMBL" id="AKWZ02000012">
    <property type="protein sequence ID" value="EPG72465.1"/>
    <property type="molecule type" value="Genomic_DNA"/>
</dbReference>
<organism evidence="1 2">
    <name type="scientific">Leptospira fainei serovar Hurstbridge str. BUT 6</name>
    <dbReference type="NCBI Taxonomy" id="1193011"/>
    <lineage>
        <taxon>Bacteria</taxon>
        <taxon>Pseudomonadati</taxon>
        <taxon>Spirochaetota</taxon>
        <taxon>Spirochaetia</taxon>
        <taxon>Leptospirales</taxon>
        <taxon>Leptospiraceae</taxon>
        <taxon>Leptospira</taxon>
    </lineage>
</organism>
<dbReference type="RefSeq" id="WP_016551455.1">
    <property type="nucleotide sequence ID" value="NZ_AKWZ02000012.1"/>
</dbReference>
<dbReference type="Proteomes" id="UP000014540">
    <property type="component" value="Unassembled WGS sequence"/>
</dbReference>
<dbReference type="AlphaFoldDB" id="S3V7T0"/>
<dbReference type="OrthoDB" id="332152at2"/>